<evidence type="ECO:0000313" key="2">
    <source>
        <dbReference type="EMBL" id="GIY34821.1"/>
    </source>
</evidence>
<dbReference type="EMBL" id="BPLQ01008099">
    <property type="protein sequence ID" value="GIY34821.1"/>
    <property type="molecule type" value="Genomic_DNA"/>
</dbReference>
<reference evidence="2 3" key="1">
    <citation type="submission" date="2021-06" db="EMBL/GenBank/DDBJ databases">
        <title>Caerostris darwini draft genome.</title>
        <authorList>
            <person name="Kono N."/>
            <person name="Arakawa K."/>
        </authorList>
    </citation>
    <scope>NUCLEOTIDE SEQUENCE [LARGE SCALE GENOMIC DNA]</scope>
</reference>
<feature type="region of interest" description="Disordered" evidence="1">
    <location>
        <begin position="79"/>
        <end position="103"/>
    </location>
</feature>
<feature type="compositionally biased region" description="Basic and acidic residues" evidence="1">
    <location>
        <begin position="36"/>
        <end position="46"/>
    </location>
</feature>
<evidence type="ECO:0000256" key="1">
    <source>
        <dbReference type="SAM" id="MobiDB-lite"/>
    </source>
</evidence>
<feature type="compositionally biased region" description="Basic and acidic residues" evidence="1">
    <location>
        <begin position="53"/>
        <end position="64"/>
    </location>
</feature>
<accession>A0AAV4SNL6</accession>
<organism evidence="2 3">
    <name type="scientific">Caerostris darwini</name>
    <dbReference type="NCBI Taxonomy" id="1538125"/>
    <lineage>
        <taxon>Eukaryota</taxon>
        <taxon>Metazoa</taxon>
        <taxon>Ecdysozoa</taxon>
        <taxon>Arthropoda</taxon>
        <taxon>Chelicerata</taxon>
        <taxon>Arachnida</taxon>
        <taxon>Araneae</taxon>
        <taxon>Araneomorphae</taxon>
        <taxon>Entelegynae</taxon>
        <taxon>Araneoidea</taxon>
        <taxon>Araneidae</taxon>
        <taxon>Caerostris</taxon>
    </lineage>
</organism>
<name>A0AAV4SNL6_9ARAC</name>
<feature type="compositionally biased region" description="Basic and acidic residues" evidence="1">
    <location>
        <begin position="80"/>
        <end position="92"/>
    </location>
</feature>
<evidence type="ECO:0000313" key="3">
    <source>
        <dbReference type="Proteomes" id="UP001054837"/>
    </source>
</evidence>
<dbReference type="AlphaFoldDB" id="A0AAV4SNL6"/>
<comment type="caution">
    <text evidence="2">The sequence shown here is derived from an EMBL/GenBank/DDBJ whole genome shotgun (WGS) entry which is preliminary data.</text>
</comment>
<protein>
    <submittedName>
        <fullName evidence="2">Uncharacterized protein</fullName>
    </submittedName>
</protein>
<sequence length="103" mass="11862">MKTLSSAEKPTLKVSTLEHVLPVAPDPSRNQPSRRTATEKKKKENRGSFPLIRPRERKENKHPPPIDWLLEVFFPARQPTHGDSRSMRENKARARITQPCRTA</sequence>
<dbReference type="Proteomes" id="UP001054837">
    <property type="component" value="Unassembled WGS sequence"/>
</dbReference>
<keyword evidence="3" id="KW-1185">Reference proteome</keyword>
<feature type="region of interest" description="Disordered" evidence="1">
    <location>
        <begin position="1"/>
        <end position="64"/>
    </location>
</feature>
<proteinExistence type="predicted"/>
<gene>
    <name evidence="2" type="ORF">CDAR_188011</name>
</gene>